<dbReference type="EC" id="3.1.3.7" evidence="9"/>
<evidence type="ECO:0000256" key="6">
    <source>
        <dbReference type="ARBA" id="ARBA00022801"/>
    </source>
</evidence>
<comment type="subcellular location">
    <subcellularLocation>
        <location evidence="9">Cell inner membrane</location>
        <topology evidence="9">Peripheral membrane protein</topology>
        <orientation evidence="9">Cytoplasmic side</orientation>
    </subcellularLocation>
</comment>
<feature type="binding site" evidence="9">
    <location>
        <position position="68"/>
    </location>
    <ligand>
        <name>substrate</name>
    </ligand>
</feature>
<feature type="binding site" evidence="9">
    <location>
        <position position="68"/>
    </location>
    <ligand>
        <name>Mg(2+)</name>
        <dbReference type="ChEBI" id="CHEBI:18420"/>
        <label>1</label>
    </ligand>
</feature>
<evidence type="ECO:0000256" key="2">
    <source>
        <dbReference type="ARBA" id="ARBA00005289"/>
    </source>
</evidence>
<dbReference type="InterPro" id="IPR020550">
    <property type="entry name" value="Inositol_monophosphatase_CS"/>
</dbReference>
<feature type="binding site" evidence="9">
    <location>
        <begin position="90"/>
        <end position="93"/>
    </location>
    <ligand>
        <name>substrate</name>
    </ligand>
</feature>
<evidence type="ECO:0000256" key="4">
    <source>
        <dbReference type="ARBA" id="ARBA00022519"/>
    </source>
</evidence>
<dbReference type="EMBL" id="JBHSAF010000014">
    <property type="protein sequence ID" value="MFC3914539.1"/>
    <property type="molecule type" value="Genomic_DNA"/>
</dbReference>
<evidence type="ECO:0000256" key="5">
    <source>
        <dbReference type="ARBA" id="ARBA00022723"/>
    </source>
</evidence>
<proteinExistence type="inferred from homology"/>
<comment type="similarity">
    <text evidence="2 9">Belongs to the inositol monophosphatase superfamily. CysQ family.</text>
</comment>
<comment type="function">
    <text evidence="9">Converts adenosine-3',5'-bisphosphate (PAP) to AMP.</text>
</comment>
<dbReference type="PROSITE" id="PS00630">
    <property type="entry name" value="IMP_2"/>
    <property type="match status" value="1"/>
</dbReference>
<keyword evidence="5 9" id="KW-0479">Metal-binding</keyword>
<gene>
    <name evidence="9 10" type="primary">cysQ</name>
    <name evidence="10" type="ORF">ACFOSS_13865</name>
</gene>
<evidence type="ECO:0000256" key="8">
    <source>
        <dbReference type="ARBA" id="ARBA00023136"/>
    </source>
</evidence>
<keyword evidence="7 9" id="KW-0460">Magnesium</keyword>
<dbReference type="NCBIfam" id="TIGR01331">
    <property type="entry name" value="bisphos_cysQ"/>
    <property type="match status" value="1"/>
</dbReference>
<reference evidence="11" key="1">
    <citation type="journal article" date="2019" name="Int. J. Syst. Evol. Microbiol.">
        <title>The Global Catalogue of Microorganisms (GCM) 10K type strain sequencing project: providing services to taxonomists for standard genome sequencing and annotation.</title>
        <authorList>
            <consortium name="The Broad Institute Genomics Platform"/>
            <consortium name="The Broad Institute Genome Sequencing Center for Infectious Disease"/>
            <person name="Wu L."/>
            <person name="Ma J."/>
        </authorList>
    </citation>
    <scope>NUCLEOTIDE SEQUENCE [LARGE SCALE GENOMIC DNA]</scope>
    <source>
        <strain evidence="11">CCUG 54939</strain>
    </source>
</reference>
<name>A0ABV8CRP9_9GAMM</name>
<dbReference type="PROSITE" id="PS00629">
    <property type="entry name" value="IMP_1"/>
    <property type="match status" value="1"/>
</dbReference>
<feature type="binding site" evidence="9">
    <location>
        <position position="214"/>
    </location>
    <ligand>
        <name>Mg(2+)</name>
        <dbReference type="ChEBI" id="CHEBI:18420"/>
        <label>2</label>
    </ligand>
</feature>
<feature type="binding site" evidence="9">
    <location>
        <position position="90"/>
    </location>
    <ligand>
        <name>Mg(2+)</name>
        <dbReference type="ChEBI" id="CHEBI:18420"/>
        <label>1</label>
    </ligand>
</feature>
<evidence type="ECO:0000256" key="9">
    <source>
        <dbReference type="HAMAP-Rule" id="MF_02095"/>
    </source>
</evidence>
<dbReference type="Proteomes" id="UP001595692">
    <property type="component" value="Unassembled WGS sequence"/>
</dbReference>
<dbReference type="InterPro" id="IPR050725">
    <property type="entry name" value="CysQ/Inositol_MonoPase"/>
</dbReference>
<keyword evidence="6 9" id="KW-0378">Hydrolase</keyword>
<dbReference type="InterPro" id="IPR006240">
    <property type="entry name" value="CysQ"/>
</dbReference>
<keyword evidence="3 9" id="KW-1003">Cell membrane</keyword>
<dbReference type="InterPro" id="IPR000760">
    <property type="entry name" value="Inositol_monophosphatase-like"/>
</dbReference>
<keyword evidence="11" id="KW-1185">Reference proteome</keyword>
<dbReference type="Gene3D" id="3.30.540.10">
    <property type="entry name" value="Fructose-1,6-Bisphosphatase, subunit A, domain 1"/>
    <property type="match status" value="1"/>
</dbReference>
<evidence type="ECO:0000256" key="7">
    <source>
        <dbReference type="ARBA" id="ARBA00022842"/>
    </source>
</evidence>
<keyword evidence="8 9" id="KW-0472">Membrane</keyword>
<sequence>MQLTDKLIMSAIRVAEEAGRAILGVYDGPINVTVKEDASPLTQADQAAHGIICDALSQLTPQWPVVSEESDDAAKALRLTADCYWLVDPLDGTKEFIRRNGEFTVNLALIHHSRPVLGIVHVPVQRLTYWGGLGLGSWRRSDQGQQAIKVSPPLPGQVLKVVGSRSHLTAETQVYLAGLGEYELVSVGSSLKFCLLAEGRAHLYPRLGPTCEWDTAAAQAVVEGAGGHVETLEGEPLRYGKSEILNPWFVART</sequence>
<organism evidence="10 11">
    <name type="scientific">Pseudaeromonas sharmana</name>
    <dbReference type="NCBI Taxonomy" id="328412"/>
    <lineage>
        <taxon>Bacteria</taxon>
        <taxon>Pseudomonadati</taxon>
        <taxon>Pseudomonadota</taxon>
        <taxon>Gammaproteobacteria</taxon>
        <taxon>Aeromonadales</taxon>
        <taxon>Aeromonadaceae</taxon>
        <taxon>Pseudaeromonas</taxon>
    </lineage>
</organism>
<dbReference type="RefSeq" id="WP_377153513.1">
    <property type="nucleotide sequence ID" value="NZ_JBHSAF010000014.1"/>
</dbReference>
<dbReference type="HAMAP" id="MF_02095">
    <property type="entry name" value="CysQ"/>
    <property type="match status" value="1"/>
</dbReference>
<feature type="binding site" evidence="9">
    <location>
        <position position="88"/>
    </location>
    <ligand>
        <name>Mg(2+)</name>
        <dbReference type="ChEBI" id="CHEBI:18420"/>
        <label>2</label>
    </ligand>
</feature>
<feature type="binding site" evidence="9">
    <location>
        <position position="88"/>
    </location>
    <ligand>
        <name>Mg(2+)</name>
        <dbReference type="ChEBI" id="CHEBI:18420"/>
        <label>1</label>
    </ligand>
</feature>
<comment type="catalytic activity">
    <reaction evidence="1 9">
        <text>adenosine 3',5'-bisphosphate + H2O = AMP + phosphate</text>
        <dbReference type="Rhea" id="RHEA:10040"/>
        <dbReference type="ChEBI" id="CHEBI:15377"/>
        <dbReference type="ChEBI" id="CHEBI:43474"/>
        <dbReference type="ChEBI" id="CHEBI:58343"/>
        <dbReference type="ChEBI" id="CHEBI:456215"/>
        <dbReference type="EC" id="3.1.3.7"/>
    </reaction>
</comment>
<accession>A0ABV8CRP9</accession>
<dbReference type="SUPFAM" id="SSF56655">
    <property type="entry name" value="Carbohydrate phosphatase"/>
    <property type="match status" value="1"/>
</dbReference>
<dbReference type="GO" id="GO:0008441">
    <property type="term" value="F:3'(2'),5'-bisphosphate nucleotidase activity"/>
    <property type="evidence" value="ECO:0007669"/>
    <property type="project" value="UniProtKB-EC"/>
</dbReference>
<dbReference type="InterPro" id="IPR020583">
    <property type="entry name" value="Inositol_monoP_metal-BS"/>
</dbReference>
<evidence type="ECO:0000313" key="10">
    <source>
        <dbReference type="EMBL" id="MFC3914539.1"/>
    </source>
</evidence>
<dbReference type="PANTHER" id="PTHR43028">
    <property type="entry name" value="3'(2'),5'-BISPHOSPHATE NUCLEOTIDASE 1"/>
    <property type="match status" value="1"/>
</dbReference>
<evidence type="ECO:0000256" key="3">
    <source>
        <dbReference type="ARBA" id="ARBA00022475"/>
    </source>
</evidence>
<dbReference type="PRINTS" id="PR00377">
    <property type="entry name" value="IMPHPHTASES"/>
</dbReference>
<dbReference type="Pfam" id="PF00459">
    <property type="entry name" value="Inositol_P"/>
    <property type="match status" value="1"/>
</dbReference>
<comment type="caution">
    <text evidence="10">The sequence shown here is derived from an EMBL/GenBank/DDBJ whole genome shotgun (WGS) entry which is preliminary data.</text>
</comment>
<protein>
    <recommendedName>
        <fullName evidence="9">3'(2'),5'-bisphosphate nucleotidase CysQ</fullName>
        <ecNumber evidence="9">3.1.3.7</ecNumber>
    </recommendedName>
    <alternativeName>
        <fullName evidence="9">3'(2'),5-bisphosphonucleoside 3'(2')-phosphohydrolase</fullName>
    </alternativeName>
    <alternativeName>
        <fullName evidence="9">3'-phosphoadenosine 5'-phosphate phosphatase</fullName>
        <shortName evidence="9">PAP phosphatase</shortName>
    </alternativeName>
</protein>
<comment type="cofactor">
    <cofactor evidence="9">
        <name>Mg(2+)</name>
        <dbReference type="ChEBI" id="CHEBI:18420"/>
    </cofactor>
</comment>
<dbReference type="PANTHER" id="PTHR43028:SF5">
    <property type="entry name" value="3'(2'),5'-BISPHOSPHATE NUCLEOTIDASE 1"/>
    <property type="match status" value="1"/>
</dbReference>
<evidence type="ECO:0000313" key="11">
    <source>
        <dbReference type="Proteomes" id="UP001595692"/>
    </source>
</evidence>
<keyword evidence="4 9" id="KW-0997">Cell inner membrane</keyword>
<feature type="binding site" evidence="9">
    <location>
        <position position="214"/>
    </location>
    <ligand>
        <name>substrate</name>
    </ligand>
</feature>
<feature type="binding site" evidence="9">
    <location>
        <position position="91"/>
    </location>
    <ligand>
        <name>Mg(2+)</name>
        <dbReference type="ChEBI" id="CHEBI:18420"/>
        <label>2</label>
    </ligand>
</feature>
<dbReference type="Gene3D" id="3.40.190.80">
    <property type="match status" value="1"/>
</dbReference>
<dbReference type="CDD" id="cd01638">
    <property type="entry name" value="CysQ"/>
    <property type="match status" value="1"/>
</dbReference>
<evidence type="ECO:0000256" key="1">
    <source>
        <dbReference type="ARBA" id="ARBA00001625"/>
    </source>
</evidence>